<dbReference type="KEGG" id="prz:GZH47_29700"/>
<evidence type="ECO:0000256" key="3">
    <source>
        <dbReference type="ARBA" id="ARBA00010728"/>
    </source>
</evidence>
<name>A0A6C0P7N8_9BACL</name>
<dbReference type="InterPro" id="IPR015866">
    <property type="entry name" value="Ser-tRNA-synth_1_N"/>
</dbReference>
<evidence type="ECO:0000256" key="17">
    <source>
        <dbReference type="SAM" id="MobiDB-lite"/>
    </source>
</evidence>
<dbReference type="EMBL" id="CP048286">
    <property type="protein sequence ID" value="QHW34558.1"/>
    <property type="molecule type" value="Genomic_DNA"/>
</dbReference>
<evidence type="ECO:0000259" key="18">
    <source>
        <dbReference type="PROSITE" id="PS50862"/>
    </source>
</evidence>
<comment type="catalytic activity">
    <reaction evidence="12">
        <text>tRNA(Sec) + L-serine + ATP = L-seryl-tRNA(Sec) + AMP + diphosphate + H(+)</text>
        <dbReference type="Rhea" id="RHEA:42580"/>
        <dbReference type="Rhea" id="RHEA-COMP:9742"/>
        <dbReference type="Rhea" id="RHEA-COMP:10128"/>
        <dbReference type="ChEBI" id="CHEBI:15378"/>
        <dbReference type="ChEBI" id="CHEBI:30616"/>
        <dbReference type="ChEBI" id="CHEBI:33019"/>
        <dbReference type="ChEBI" id="CHEBI:33384"/>
        <dbReference type="ChEBI" id="CHEBI:78442"/>
        <dbReference type="ChEBI" id="CHEBI:78533"/>
        <dbReference type="ChEBI" id="CHEBI:456215"/>
        <dbReference type="EC" id="6.1.1.11"/>
    </reaction>
</comment>
<feature type="domain" description="Aminoacyl-transfer RNA synthetases class-II family profile" evidence="18">
    <location>
        <begin position="140"/>
        <end position="410"/>
    </location>
</feature>
<dbReference type="GO" id="GO:0016740">
    <property type="term" value="F:transferase activity"/>
    <property type="evidence" value="ECO:0007669"/>
    <property type="project" value="UniProtKB-ARBA"/>
</dbReference>
<dbReference type="GO" id="GO:0006434">
    <property type="term" value="P:seryl-tRNA aminoacylation"/>
    <property type="evidence" value="ECO:0007669"/>
    <property type="project" value="UniProtKB-UniRule"/>
</dbReference>
<dbReference type="SUPFAM" id="SSF55681">
    <property type="entry name" value="Class II aaRS and biotin synthetases"/>
    <property type="match status" value="1"/>
</dbReference>
<dbReference type="GO" id="GO:0004828">
    <property type="term" value="F:serine-tRNA ligase activity"/>
    <property type="evidence" value="ECO:0007669"/>
    <property type="project" value="UniProtKB-UniRule"/>
</dbReference>
<evidence type="ECO:0000256" key="7">
    <source>
        <dbReference type="ARBA" id="ARBA00022741"/>
    </source>
</evidence>
<proteinExistence type="inferred from homology"/>
<dbReference type="Proteomes" id="UP000479114">
    <property type="component" value="Chromosome"/>
</dbReference>
<comment type="similarity">
    <text evidence="3">Belongs to the class-II aminoacyl-tRNA synthetase family. Type-1 seryl-tRNA synthetase subfamily.</text>
</comment>
<evidence type="ECO:0000256" key="14">
    <source>
        <dbReference type="NCBIfam" id="TIGR00414"/>
    </source>
</evidence>
<comment type="pathway">
    <text evidence="2">Aminoacyl-tRNA biosynthesis; selenocysteinyl-tRNA(Sec) biosynthesis; L-seryl-tRNA(Sec) from L-serine and tRNA(Sec): step 1/1.</text>
</comment>
<evidence type="ECO:0000256" key="1">
    <source>
        <dbReference type="ARBA" id="ARBA00004496"/>
    </source>
</evidence>
<evidence type="ECO:0000256" key="2">
    <source>
        <dbReference type="ARBA" id="ARBA00005045"/>
    </source>
</evidence>
<keyword evidence="7" id="KW-0547">Nucleotide-binding</keyword>
<dbReference type="Gene3D" id="3.30.930.10">
    <property type="entry name" value="Bira Bifunctional Protein, Domain 2"/>
    <property type="match status" value="1"/>
</dbReference>
<sequence length="430" mass="48426">MLEIGLVRERAADIQEAADRKGIALSIAELLSVDDRRRALKRETEELRASRNRSSKAVEGLMREGKQEEAEQEKRQAAAQLAMLKQAEEQFREVEQIFNVLMLQVPNLISPDTPQGASDRDNVEVRREGRPPEFAFEPRSHVQLGESLGIVDIPRGVKIGGTRQYVLKNGGLQLHRAVQQLALDLLLNKGYELLDVPVMVKEGTMISTGYFPGNRDQSYGIQGEDKWLAGTSEVPLVSYYGGEIVDLSAPKRLGAVSACFRSEVGSAGRDVQGLYRVHQFAKVEQVVICKADLPEALDHLERMTANSEELLRLLELPYRVVAVCSGDLSQKNYKQYDIETWMPSRESYGETHSASLLLDFQARRSNIRYRDEDGRLRHAYTLNNTMVATPRILIPLLENHQRQDGSIYIPPALRPYMRGIDMLGPDNQTK</sequence>
<dbReference type="PIRSF" id="PIRSF001529">
    <property type="entry name" value="Ser-tRNA-synth_IIa"/>
    <property type="match status" value="1"/>
</dbReference>
<evidence type="ECO:0000256" key="13">
    <source>
        <dbReference type="ARBA" id="ARBA00048823"/>
    </source>
</evidence>
<keyword evidence="9" id="KW-0648">Protein biosynthesis</keyword>
<protein>
    <recommendedName>
        <fullName evidence="11 14">Serine--tRNA ligase</fullName>
        <ecNumber evidence="4 14">6.1.1.11</ecNumber>
    </recommendedName>
</protein>
<dbReference type="InterPro" id="IPR002317">
    <property type="entry name" value="Ser-tRNA-ligase_type_1"/>
</dbReference>
<feature type="binding site" evidence="15">
    <location>
        <position position="261"/>
    </location>
    <ligand>
        <name>L-serine</name>
        <dbReference type="ChEBI" id="CHEBI:33384"/>
    </ligand>
</feature>
<dbReference type="PANTHER" id="PTHR43697">
    <property type="entry name" value="SERYL-TRNA SYNTHETASE"/>
    <property type="match status" value="1"/>
</dbReference>
<reference evidence="19 20" key="1">
    <citation type="submission" date="2020-02" db="EMBL/GenBank/DDBJ databases">
        <title>Paenibacillus sp. nov., isolated from rhizosphere soil of tomato.</title>
        <authorList>
            <person name="Weon H.-Y."/>
            <person name="Lee S.A."/>
        </authorList>
    </citation>
    <scope>NUCLEOTIDE SEQUENCE [LARGE SCALE GENOMIC DNA]</scope>
    <source>
        <strain evidence="19 20">14171R-81</strain>
    </source>
</reference>
<evidence type="ECO:0000256" key="10">
    <source>
        <dbReference type="ARBA" id="ARBA00023146"/>
    </source>
</evidence>
<keyword evidence="8 16" id="KW-0067">ATP-binding</keyword>
<dbReference type="InterPro" id="IPR006195">
    <property type="entry name" value="aa-tRNA-synth_II"/>
</dbReference>
<keyword evidence="6 19" id="KW-0436">Ligase</keyword>
<dbReference type="InterPro" id="IPR002314">
    <property type="entry name" value="aa-tRNA-synt_IIb"/>
</dbReference>
<evidence type="ECO:0000256" key="5">
    <source>
        <dbReference type="ARBA" id="ARBA00022490"/>
    </source>
</evidence>
<keyword evidence="5" id="KW-0963">Cytoplasm</keyword>
<evidence type="ECO:0000256" key="16">
    <source>
        <dbReference type="PIRSR" id="PIRSR001529-2"/>
    </source>
</evidence>
<dbReference type="PRINTS" id="PR00981">
    <property type="entry name" value="TRNASYNTHSER"/>
</dbReference>
<evidence type="ECO:0000256" key="6">
    <source>
        <dbReference type="ARBA" id="ARBA00022598"/>
    </source>
</evidence>
<dbReference type="PROSITE" id="PS50862">
    <property type="entry name" value="AA_TRNA_LIGASE_II"/>
    <property type="match status" value="1"/>
</dbReference>
<dbReference type="AlphaFoldDB" id="A0A6C0P7N8"/>
<feature type="binding site" evidence="16">
    <location>
        <begin position="277"/>
        <end position="280"/>
    </location>
    <ligand>
        <name>ATP</name>
        <dbReference type="ChEBI" id="CHEBI:30616"/>
    </ligand>
</feature>
<dbReference type="Pfam" id="PF02403">
    <property type="entry name" value="Seryl_tRNA_N"/>
    <property type="match status" value="1"/>
</dbReference>
<evidence type="ECO:0000256" key="8">
    <source>
        <dbReference type="ARBA" id="ARBA00022840"/>
    </source>
</evidence>
<feature type="binding site" evidence="16">
    <location>
        <begin position="261"/>
        <end position="263"/>
    </location>
    <ligand>
        <name>ATP</name>
        <dbReference type="ChEBI" id="CHEBI:30616"/>
    </ligand>
</feature>
<evidence type="ECO:0000256" key="15">
    <source>
        <dbReference type="PIRSR" id="PIRSR001529-1"/>
    </source>
</evidence>
<dbReference type="InterPro" id="IPR042103">
    <property type="entry name" value="SerRS_1_N_sf"/>
</dbReference>
<feature type="site" description="Important for serine binding" evidence="15">
    <location>
        <position position="385"/>
    </location>
</feature>
<keyword evidence="20" id="KW-1185">Reference proteome</keyword>
<dbReference type="SUPFAM" id="SSF46589">
    <property type="entry name" value="tRNA-binding arm"/>
    <property type="match status" value="1"/>
</dbReference>
<comment type="subcellular location">
    <subcellularLocation>
        <location evidence="1">Cytoplasm</location>
    </subcellularLocation>
</comment>
<dbReference type="InterPro" id="IPR010978">
    <property type="entry name" value="tRNA-bd_arm"/>
</dbReference>
<comment type="catalytic activity">
    <reaction evidence="13">
        <text>tRNA(Ser) + L-serine + ATP = L-seryl-tRNA(Ser) + AMP + diphosphate + H(+)</text>
        <dbReference type="Rhea" id="RHEA:12292"/>
        <dbReference type="Rhea" id="RHEA-COMP:9669"/>
        <dbReference type="Rhea" id="RHEA-COMP:9703"/>
        <dbReference type="ChEBI" id="CHEBI:15378"/>
        <dbReference type="ChEBI" id="CHEBI:30616"/>
        <dbReference type="ChEBI" id="CHEBI:33019"/>
        <dbReference type="ChEBI" id="CHEBI:33384"/>
        <dbReference type="ChEBI" id="CHEBI:78442"/>
        <dbReference type="ChEBI" id="CHEBI:78533"/>
        <dbReference type="ChEBI" id="CHEBI:456215"/>
        <dbReference type="EC" id="6.1.1.11"/>
    </reaction>
</comment>
<evidence type="ECO:0000256" key="4">
    <source>
        <dbReference type="ARBA" id="ARBA00012840"/>
    </source>
</evidence>
<feature type="region of interest" description="Disordered" evidence="17">
    <location>
        <begin position="43"/>
        <end position="71"/>
    </location>
</feature>
<evidence type="ECO:0000313" key="20">
    <source>
        <dbReference type="Proteomes" id="UP000479114"/>
    </source>
</evidence>
<organism evidence="19 20">
    <name type="scientific">Paenibacillus rhizovicinus</name>
    <dbReference type="NCBI Taxonomy" id="2704463"/>
    <lineage>
        <taxon>Bacteria</taxon>
        <taxon>Bacillati</taxon>
        <taxon>Bacillota</taxon>
        <taxon>Bacilli</taxon>
        <taxon>Bacillales</taxon>
        <taxon>Paenibacillaceae</taxon>
        <taxon>Paenibacillus</taxon>
    </lineage>
</organism>
<accession>A0A6C0P7N8</accession>
<dbReference type="EC" id="6.1.1.11" evidence="4 14"/>
<dbReference type="PANTHER" id="PTHR43697:SF1">
    <property type="entry name" value="SERINE--TRNA LIGASE"/>
    <property type="match status" value="1"/>
</dbReference>
<dbReference type="NCBIfam" id="TIGR00414">
    <property type="entry name" value="serS"/>
    <property type="match status" value="1"/>
</dbReference>
<feature type="binding site" evidence="15">
    <location>
        <position position="284"/>
    </location>
    <ligand>
        <name>L-serine</name>
        <dbReference type="ChEBI" id="CHEBI:33384"/>
    </ligand>
</feature>
<dbReference type="GO" id="GO:0005737">
    <property type="term" value="C:cytoplasm"/>
    <property type="evidence" value="ECO:0007669"/>
    <property type="project" value="UniProtKB-SubCell"/>
</dbReference>
<evidence type="ECO:0000256" key="9">
    <source>
        <dbReference type="ARBA" id="ARBA00022917"/>
    </source>
</evidence>
<dbReference type="GO" id="GO:0005524">
    <property type="term" value="F:ATP binding"/>
    <property type="evidence" value="ECO:0007669"/>
    <property type="project" value="UniProtKB-KW"/>
</dbReference>
<dbReference type="GO" id="GO:0140096">
    <property type="term" value="F:catalytic activity, acting on a protein"/>
    <property type="evidence" value="ECO:0007669"/>
    <property type="project" value="UniProtKB-ARBA"/>
</dbReference>
<dbReference type="Gene3D" id="1.10.287.40">
    <property type="entry name" value="Serine-tRNA synthetase, tRNA binding domain"/>
    <property type="match status" value="1"/>
</dbReference>
<feature type="binding site" evidence="15">
    <location>
        <position position="383"/>
    </location>
    <ligand>
        <name>L-serine</name>
        <dbReference type="ChEBI" id="CHEBI:33384"/>
    </ligand>
</feature>
<gene>
    <name evidence="19" type="primary">serS</name>
    <name evidence="19" type="ORF">GZH47_29700</name>
</gene>
<evidence type="ECO:0000256" key="11">
    <source>
        <dbReference type="ARBA" id="ARBA00039158"/>
    </source>
</evidence>
<dbReference type="InterPro" id="IPR045864">
    <property type="entry name" value="aa-tRNA-synth_II/BPL/LPL"/>
</dbReference>
<evidence type="ECO:0000313" key="19">
    <source>
        <dbReference type="EMBL" id="QHW34558.1"/>
    </source>
</evidence>
<dbReference type="Pfam" id="PF00587">
    <property type="entry name" value="tRNA-synt_2b"/>
    <property type="match status" value="1"/>
</dbReference>
<feature type="compositionally biased region" description="Basic and acidic residues" evidence="17">
    <location>
        <begin position="61"/>
        <end position="71"/>
    </location>
</feature>
<keyword evidence="10" id="KW-0030">Aminoacyl-tRNA synthetase</keyword>
<evidence type="ECO:0000256" key="12">
    <source>
        <dbReference type="ARBA" id="ARBA00047929"/>
    </source>
</evidence>
<feature type="binding site" evidence="15">
    <location>
        <position position="231"/>
    </location>
    <ligand>
        <name>L-serine</name>
        <dbReference type="ChEBI" id="CHEBI:33384"/>
    </ligand>
</feature>
<feature type="binding site" evidence="16">
    <location>
        <begin position="350"/>
        <end position="353"/>
    </location>
    <ligand>
        <name>ATP</name>
        <dbReference type="ChEBI" id="CHEBI:30616"/>
    </ligand>
</feature>
<dbReference type="RefSeq" id="WP_162644710.1">
    <property type="nucleotide sequence ID" value="NZ_CP048286.1"/>
</dbReference>